<sequence length="118" mass="12852">MPVVADAFPGLEISAVFAPGLGGHVYLETGGIMGFYPTQAVVEIPMFERMSREEEERLGSAGISKQAVGILRATGECKYGCATVRLTDLALYPLDQDGTLDRERPVWTWTSRTPKQSS</sequence>
<protein>
    <submittedName>
        <fullName evidence="1">Uncharacterized protein</fullName>
    </submittedName>
</protein>
<evidence type="ECO:0000313" key="2">
    <source>
        <dbReference type="Proteomes" id="UP001527925"/>
    </source>
</evidence>
<organism evidence="1 2">
    <name type="scientific">Polyrhizophydium stewartii</name>
    <dbReference type="NCBI Taxonomy" id="2732419"/>
    <lineage>
        <taxon>Eukaryota</taxon>
        <taxon>Fungi</taxon>
        <taxon>Fungi incertae sedis</taxon>
        <taxon>Chytridiomycota</taxon>
        <taxon>Chytridiomycota incertae sedis</taxon>
        <taxon>Chytridiomycetes</taxon>
        <taxon>Rhizophydiales</taxon>
        <taxon>Rhizophydiales incertae sedis</taxon>
        <taxon>Polyrhizophydium</taxon>
    </lineage>
</organism>
<keyword evidence="2" id="KW-1185">Reference proteome</keyword>
<gene>
    <name evidence="1" type="ORF">HK105_202588</name>
</gene>
<evidence type="ECO:0000313" key="1">
    <source>
        <dbReference type="EMBL" id="KAL2917715.1"/>
    </source>
</evidence>
<name>A0ABR4NDZ3_9FUNG</name>
<reference evidence="1 2" key="1">
    <citation type="submission" date="2023-09" db="EMBL/GenBank/DDBJ databases">
        <title>Pangenome analysis of Batrachochytrium dendrobatidis and related Chytrids.</title>
        <authorList>
            <person name="Yacoub M.N."/>
            <person name="Stajich J.E."/>
            <person name="James T.Y."/>
        </authorList>
    </citation>
    <scope>NUCLEOTIDE SEQUENCE [LARGE SCALE GENOMIC DNA]</scope>
    <source>
        <strain evidence="1 2">JEL0888</strain>
    </source>
</reference>
<comment type="caution">
    <text evidence="1">The sequence shown here is derived from an EMBL/GenBank/DDBJ whole genome shotgun (WGS) entry which is preliminary data.</text>
</comment>
<proteinExistence type="predicted"/>
<dbReference type="Proteomes" id="UP001527925">
    <property type="component" value="Unassembled WGS sequence"/>
</dbReference>
<dbReference type="EMBL" id="JADGIZ020000009">
    <property type="protein sequence ID" value="KAL2917715.1"/>
    <property type="molecule type" value="Genomic_DNA"/>
</dbReference>
<accession>A0ABR4NDZ3</accession>